<protein>
    <submittedName>
        <fullName evidence="1">Xylogalacturonan beta-1,3-xylosyltransferase</fullName>
        <ecNumber evidence="1">2.4.2.41</ecNumber>
    </submittedName>
</protein>
<sequence>MGARALSWVLKRQNSEKRLGTYRVQSKHVLENEESKKSAKYRKKHIDLKNLEKVEASLAQARAAIQEVHHYNETSYDSDYVPTGPFYRDANAFHRSYLEMEKQFKIYIYEDGDPPLFHYSKSLGILEIEGILFHQIEISKFRTVHM</sequence>
<dbReference type="Proteomes" id="UP000231279">
    <property type="component" value="Unassembled WGS sequence"/>
</dbReference>
<dbReference type="EC" id="2.4.2.41" evidence="1"/>
<dbReference type="EMBL" id="NKXS01005229">
    <property type="protein sequence ID" value="PIN04246.1"/>
    <property type="molecule type" value="Genomic_DNA"/>
</dbReference>
<comment type="caution">
    <text evidence="1">The sequence shown here is derived from an EMBL/GenBank/DDBJ whole genome shotgun (WGS) entry which is preliminary data.</text>
</comment>
<keyword evidence="1" id="KW-0808">Transferase</keyword>
<dbReference type="GO" id="GO:0102983">
    <property type="term" value="F:xylogalacturonan beta-1,3-xylosyltransferase activity"/>
    <property type="evidence" value="ECO:0007669"/>
    <property type="project" value="UniProtKB-EC"/>
</dbReference>
<dbReference type="OrthoDB" id="1190009at2759"/>
<dbReference type="AlphaFoldDB" id="A0A2G9GG31"/>
<organism evidence="1 2">
    <name type="scientific">Handroanthus impetiginosus</name>
    <dbReference type="NCBI Taxonomy" id="429701"/>
    <lineage>
        <taxon>Eukaryota</taxon>
        <taxon>Viridiplantae</taxon>
        <taxon>Streptophyta</taxon>
        <taxon>Embryophyta</taxon>
        <taxon>Tracheophyta</taxon>
        <taxon>Spermatophyta</taxon>
        <taxon>Magnoliopsida</taxon>
        <taxon>eudicotyledons</taxon>
        <taxon>Gunneridae</taxon>
        <taxon>Pentapetalae</taxon>
        <taxon>asterids</taxon>
        <taxon>lamiids</taxon>
        <taxon>Lamiales</taxon>
        <taxon>Bignoniaceae</taxon>
        <taxon>Crescentiina</taxon>
        <taxon>Tabebuia alliance</taxon>
        <taxon>Handroanthus</taxon>
    </lineage>
</organism>
<name>A0A2G9GG31_9LAMI</name>
<proteinExistence type="predicted"/>
<gene>
    <name evidence="1" type="ORF">CDL12_23215</name>
</gene>
<reference evidence="2" key="1">
    <citation type="journal article" date="2018" name="Gigascience">
        <title>Genome assembly of the Pink Ipe (Handroanthus impetiginosus, Bignoniaceae), a highly valued, ecologically keystone Neotropical timber forest tree.</title>
        <authorList>
            <person name="Silva-Junior O.B."/>
            <person name="Grattapaglia D."/>
            <person name="Novaes E."/>
            <person name="Collevatti R.G."/>
        </authorList>
    </citation>
    <scope>NUCLEOTIDE SEQUENCE [LARGE SCALE GENOMIC DNA]</scope>
    <source>
        <strain evidence="2">cv. UFG-1</strain>
    </source>
</reference>
<accession>A0A2G9GG31</accession>
<dbReference type="STRING" id="429701.A0A2G9GG31"/>
<keyword evidence="2" id="KW-1185">Reference proteome</keyword>
<keyword evidence="1" id="KW-0328">Glycosyltransferase</keyword>
<evidence type="ECO:0000313" key="2">
    <source>
        <dbReference type="Proteomes" id="UP000231279"/>
    </source>
</evidence>
<evidence type="ECO:0000313" key="1">
    <source>
        <dbReference type="EMBL" id="PIN04246.1"/>
    </source>
</evidence>